<reference evidence="3 4" key="1">
    <citation type="journal article" date="2015" name="Stand. Genomic Sci.">
        <title>Genomic Encyclopedia of Bacterial and Archaeal Type Strains, Phase III: the genomes of soil and plant-associated and newly described type strains.</title>
        <authorList>
            <person name="Whitman W.B."/>
            <person name="Woyke T."/>
            <person name="Klenk H.P."/>
            <person name="Zhou Y."/>
            <person name="Lilburn T.G."/>
            <person name="Beck B.J."/>
            <person name="De Vos P."/>
            <person name="Vandamme P."/>
            <person name="Eisen J.A."/>
            <person name="Garrity G."/>
            <person name="Hugenholtz P."/>
            <person name="Kyrpides N.C."/>
        </authorList>
    </citation>
    <scope>NUCLEOTIDE SEQUENCE [LARGE SCALE GENOMIC DNA]</scope>
    <source>
        <strain evidence="3 4">CGMCC 1.10822</strain>
    </source>
</reference>
<protein>
    <submittedName>
        <fullName evidence="3">Beta-glucosidase</fullName>
    </submittedName>
</protein>
<keyword evidence="1" id="KW-0732">Signal</keyword>
<evidence type="ECO:0000313" key="3">
    <source>
        <dbReference type="EMBL" id="TWI65450.1"/>
    </source>
</evidence>
<evidence type="ECO:0000313" key="4">
    <source>
        <dbReference type="Proteomes" id="UP000318431"/>
    </source>
</evidence>
<dbReference type="PROSITE" id="PS51257">
    <property type="entry name" value="PROKAR_LIPOPROTEIN"/>
    <property type="match status" value="1"/>
</dbReference>
<dbReference type="InterPro" id="IPR013830">
    <property type="entry name" value="SGNH_hydro"/>
</dbReference>
<organism evidence="3 4">
    <name type="scientific">Pseudoduganella lurida</name>
    <dbReference type="NCBI Taxonomy" id="1036180"/>
    <lineage>
        <taxon>Bacteria</taxon>
        <taxon>Pseudomonadati</taxon>
        <taxon>Pseudomonadota</taxon>
        <taxon>Betaproteobacteria</taxon>
        <taxon>Burkholderiales</taxon>
        <taxon>Oxalobacteraceae</taxon>
        <taxon>Telluria group</taxon>
        <taxon>Pseudoduganella</taxon>
    </lineage>
</organism>
<dbReference type="PANTHER" id="PTHR30383">
    <property type="entry name" value="THIOESTERASE 1/PROTEASE 1/LYSOPHOSPHOLIPASE L1"/>
    <property type="match status" value="1"/>
</dbReference>
<accession>A0A562RAN4</accession>
<dbReference type="Gene3D" id="3.40.50.1110">
    <property type="entry name" value="SGNH hydrolase"/>
    <property type="match status" value="1"/>
</dbReference>
<dbReference type="InterPro" id="IPR051532">
    <property type="entry name" value="Ester_Hydrolysis_Enzymes"/>
</dbReference>
<keyword evidence="4" id="KW-1185">Reference proteome</keyword>
<dbReference type="EMBL" id="VLLB01000004">
    <property type="protein sequence ID" value="TWI65450.1"/>
    <property type="molecule type" value="Genomic_DNA"/>
</dbReference>
<dbReference type="Proteomes" id="UP000318431">
    <property type="component" value="Unassembled WGS sequence"/>
</dbReference>
<evidence type="ECO:0000259" key="2">
    <source>
        <dbReference type="Pfam" id="PF13472"/>
    </source>
</evidence>
<dbReference type="InterPro" id="IPR036514">
    <property type="entry name" value="SGNH_hydro_sf"/>
</dbReference>
<feature type="chain" id="PRO_5021929449" evidence="1">
    <location>
        <begin position="23"/>
        <end position="240"/>
    </location>
</feature>
<comment type="caution">
    <text evidence="3">The sequence shown here is derived from an EMBL/GenBank/DDBJ whole genome shotgun (WGS) entry which is preliminary data.</text>
</comment>
<gene>
    <name evidence="3" type="ORF">IP91_02860</name>
</gene>
<dbReference type="GO" id="GO:0004622">
    <property type="term" value="F:phosphatidylcholine lysophospholipase activity"/>
    <property type="evidence" value="ECO:0007669"/>
    <property type="project" value="TreeGrafter"/>
</dbReference>
<name>A0A562RAN4_9BURK</name>
<evidence type="ECO:0000256" key="1">
    <source>
        <dbReference type="SAM" id="SignalP"/>
    </source>
</evidence>
<dbReference type="OrthoDB" id="9790057at2"/>
<feature type="signal peptide" evidence="1">
    <location>
        <begin position="1"/>
        <end position="22"/>
    </location>
</feature>
<dbReference type="AlphaFoldDB" id="A0A562RAN4"/>
<dbReference type="Pfam" id="PF13472">
    <property type="entry name" value="Lipase_GDSL_2"/>
    <property type="match status" value="1"/>
</dbReference>
<dbReference type="RefSeq" id="WP_145649736.1">
    <property type="nucleotide sequence ID" value="NZ_VLLB01000004.1"/>
</dbReference>
<proteinExistence type="predicted"/>
<sequence length="240" mass="26494">MKPSRLLAVLTLALACCVQAGAQTSTSTSTAATTVPSDQNYAPQQRYQAYFNDYLALRKGRQSDLIFIGDSITEQWRWGAGLPVWQRDFEAQAFDFGLSADRTQHVLWRLQHFDLSFLAPKVAVVMIGTNNVPDTPEDIAAGVRAVVAATQQKFPGVRVIVCSILPNARATEKMAAVNKLLPALADGKSVYYLDLASKFTPEGDNWKGLSKDKLHLTAEGYEIWSAELHTMLLNVLSKKY</sequence>
<dbReference type="PANTHER" id="PTHR30383:SF32">
    <property type="entry name" value="SGNH-HYDROLASE"/>
    <property type="match status" value="1"/>
</dbReference>
<feature type="domain" description="SGNH hydrolase-type esterase" evidence="2">
    <location>
        <begin position="67"/>
        <end position="223"/>
    </location>
</feature>
<dbReference type="SUPFAM" id="SSF52266">
    <property type="entry name" value="SGNH hydrolase"/>
    <property type="match status" value="1"/>
</dbReference>